<feature type="compositionally biased region" description="Polar residues" evidence="1">
    <location>
        <begin position="60"/>
        <end position="75"/>
    </location>
</feature>
<feature type="compositionally biased region" description="Basic and acidic residues" evidence="1">
    <location>
        <begin position="304"/>
        <end position="313"/>
    </location>
</feature>
<dbReference type="HOGENOM" id="CLU_647527_0_0_1"/>
<feature type="region of interest" description="Disordered" evidence="1">
    <location>
        <begin position="166"/>
        <end position="398"/>
    </location>
</feature>
<feature type="compositionally biased region" description="Acidic residues" evidence="1">
    <location>
        <begin position="369"/>
        <end position="397"/>
    </location>
</feature>
<organism evidence="2 3">
    <name type="scientific">Sphaerulina musiva (strain SO2202)</name>
    <name type="common">Poplar stem canker fungus</name>
    <name type="synonym">Septoria musiva</name>
    <dbReference type="NCBI Taxonomy" id="692275"/>
    <lineage>
        <taxon>Eukaryota</taxon>
        <taxon>Fungi</taxon>
        <taxon>Dikarya</taxon>
        <taxon>Ascomycota</taxon>
        <taxon>Pezizomycotina</taxon>
        <taxon>Dothideomycetes</taxon>
        <taxon>Dothideomycetidae</taxon>
        <taxon>Mycosphaerellales</taxon>
        <taxon>Mycosphaerellaceae</taxon>
        <taxon>Sphaerulina</taxon>
    </lineage>
</organism>
<sequence>MSDPQNTAGDNRRSIGSHDSSGNMLSMVEAEQHDDPASPEFSHYATSQLNSTHDPAISPLTGNTFRSTANPSIFPSDNALPHLLPPFPDALPRPPPPGHPGWLSTFVAPRSVPRSTTSSLITSRRISENFIRYILLASDRTFESRRSNLYPADPIELPPLFRSRPSLSLPPSPPLRPLSRPSLPPPPPLRPLSRPTQPIDGRIGGTPFFSAFFSAPLNRPDGRSHGPPSHLLPREGEEDEAEGGAEVQVRRRFHEEGASVRGRVRRIPPRQLEPGHDSHSRRERDVPARGAVVRGNQARFGLADLRDDGHEHDEHDDEDEDDVQNDQDQHLESGHGNVDDDANNDEEVNSSSGLGSEEYEIHYQHGSEDESESESENDTDDDEFLYGDGGNNDDDDENSRIHLFEEIPRVRLSFEGTWEVLGGW</sequence>
<dbReference type="GeneID" id="27897804"/>
<dbReference type="RefSeq" id="XP_016762964.1">
    <property type="nucleotide sequence ID" value="XM_016900667.1"/>
</dbReference>
<dbReference type="Proteomes" id="UP000016931">
    <property type="component" value="Unassembled WGS sequence"/>
</dbReference>
<evidence type="ECO:0000313" key="2">
    <source>
        <dbReference type="EMBL" id="EMF14843.1"/>
    </source>
</evidence>
<keyword evidence="3" id="KW-1185">Reference proteome</keyword>
<evidence type="ECO:0000256" key="1">
    <source>
        <dbReference type="SAM" id="MobiDB-lite"/>
    </source>
</evidence>
<feature type="compositionally biased region" description="Pro residues" evidence="1">
    <location>
        <begin position="168"/>
        <end position="190"/>
    </location>
</feature>
<name>M3CM34_SPHMS</name>
<accession>M3CM34</accession>
<evidence type="ECO:0000313" key="3">
    <source>
        <dbReference type="Proteomes" id="UP000016931"/>
    </source>
</evidence>
<protein>
    <submittedName>
        <fullName evidence="2">Uncharacterized protein</fullName>
    </submittedName>
</protein>
<feature type="compositionally biased region" description="Basic and acidic residues" evidence="1">
    <location>
        <begin position="359"/>
        <end position="368"/>
    </location>
</feature>
<dbReference type="AlphaFoldDB" id="M3CM34"/>
<feature type="compositionally biased region" description="Basic and acidic residues" evidence="1">
    <location>
        <begin position="273"/>
        <end position="287"/>
    </location>
</feature>
<gene>
    <name evidence="2" type="ORF">SEPMUDRAFT_107106</name>
</gene>
<feature type="compositionally biased region" description="Acidic residues" evidence="1">
    <location>
        <begin position="339"/>
        <end position="348"/>
    </location>
</feature>
<dbReference type="EMBL" id="KB456262">
    <property type="protein sequence ID" value="EMF14843.1"/>
    <property type="molecule type" value="Genomic_DNA"/>
</dbReference>
<feature type="compositionally biased region" description="Acidic residues" evidence="1">
    <location>
        <begin position="314"/>
        <end position="325"/>
    </location>
</feature>
<proteinExistence type="predicted"/>
<reference evidence="2 3" key="1">
    <citation type="journal article" date="2012" name="PLoS Pathog.">
        <title>Diverse lifestyles and strategies of plant pathogenesis encoded in the genomes of eighteen Dothideomycetes fungi.</title>
        <authorList>
            <person name="Ohm R.A."/>
            <person name="Feau N."/>
            <person name="Henrissat B."/>
            <person name="Schoch C.L."/>
            <person name="Horwitz B.A."/>
            <person name="Barry K.W."/>
            <person name="Condon B.J."/>
            <person name="Copeland A.C."/>
            <person name="Dhillon B."/>
            <person name="Glaser F."/>
            <person name="Hesse C.N."/>
            <person name="Kosti I."/>
            <person name="LaButti K."/>
            <person name="Lindquist E.A."/>
            <person name="Lucas S."/>
            <person name="Salamov A.A."/>
            <person name="Bradshaw R.E."/>
            <person name="Ciuffetti L."/>
            <person name="Hamelin R.C."/>
            <person name="Kema G.H.J."/>
            <person name="Lawrence C."/>
            <person name="Scott J.A."/>
            <person name="Spatafora J.W."/>
            <person name="Turgeon B.G."/>
            <person name="de Wit P.J.G.M."/>
            <person name="Zhong S."/>
            <person name="Goodwin S.B."/>
            <person name="Grigoriev I.V."/>
        </authorList>
    </citation>
    <scope>NUCLEOTIDE SEQUENCE [LARGE SCALE GENOMIC DNA]</scope>
    <source>
        <strain evidence="2 3">SO2202</strain>
    </source>
</reference>
<feature type="region of interest" description="Disordered" evidence="1">
    <location>
        <begin position="1"/>
        <end position="77"/>
    </location>
</feature>
<feature type="compositionally biased region" description="Polar residues" evidence="1">
    <location>
        <begin position="44"/>
        <end position="53"/>
    </location>
</feature>